<gene>
    <name evidence="7" type="ORF">FNV43_RR19091</name>
</gene>
<dbReference type="Pfam" id="PF12220">
    <property type="entry name" value="U1snRNP70_N"/>
    <property type="match status" value="1"/>
</dbReference>
<feature type="region of interest" description="Disordered" evidence="5">
    <location>
        <begin position="211"/>
        <end position="286"/>
    </location>
</feature>
<dbReference type="AlphaFoldDB" id="A0A8K0E7J5"/>
<name>A0A8K0E7J5_9ROSA</name>
<evidence type="ECO:0000256" key="3">
    <source>
        <dbReference type="ARBA" id="ARBA00023242"/>
    </source>
</evidence>
<dbReference type="GO" id="GO:0000398">
    <property type="term" value="P:mRNA splicing, via spliceosome"/>
    <property type="evidence" value="ECO:0007669"/>
    <property type="project" value="TreeGrafter"/>
</dbReference>
<evidence type="ECO:0000256" key="5">
    <source>
        <dbReference type="SAM" id="MobiDB-lite"/>
    </source>
</evidence>
<comment type="caution">
    <text evidence="7">The sequence shown here is derived from an EMBL/GenBank/DDBJ whole genome shotgun (WGS) entry which is preliminary data.</text>
</comment>
<keyword evidence="4" id="KW-0687">Ribonucleoprotein</keyword>
<keyword evidence="3" id="KW-0539">Nucleus</keyword>
<evidence type="ECO:0000256" key="2">
    <source>
        <dbReference type="ARBA" id="ARBA00022884"/>
    </source>
</evidence>
<accession>A0A8K0E7J5</accession>
<keyword evidence="2" id="KW-0694">RNA-binding</keyword>
<dbReference type="GO" id="GO:0071004">
    <property type="term" value="C:U2-type prespliceosome"/>
    <property type="evidence" value="ECO:0007669"/>
    <property type="project" value="TreeGrafter"/>
</dbReference>
<comment type="subcellular location">
    <subcellularLocation>
        <location evidence="1">Nucleus</location>
    </subcellularLocation>
</comment>
<dbReference type="OrthoDB" id="4207594at2759"/>
<dbReference type="PANTHER" id="PTHR13952:SF5">
    <property type="entry name" value="U1 SMALL NUCLEAR RIBONUCLEOPROTEIN 70 KDA"/>
    <property type="match status" value="1"/>
</dbReference>
<dbReference type="GO" id="GO:0071011">
    <property type="term" value="C:precatalytic spliceosome"/>
    <property type="evidence" value="ECO:0007669"/>
    <property type="project" value="TreeGrafter"/>
</dbReference>
<keyword evidence="8" id="KW-1185">Reference proteome</keyword>
<organism evidence="7 8">
    <name type="scientific">Rhamnella rubrinervis</name>
    <dbReference type="NCBI Taxonomy" id="2594499"/>
    <lineage>
        <taxon>Eukaryota</taxon>
        <taxon>Viridiplantae</taxon>
        <taxon>Streptophyta</taxon>
        <taxon>Embryophyta</taxon>
        <taxon>Tracheophyta</taxon>
        <taxon>Spermatophyta</taxon>
        <taxon>Magnoliopsida</taxon>
        <taxon>eudicotyledons</taxon>
        <taxon>Gunneridae</taxon>
        <taxon>Pentapetalae</taxon>
        <taxon>rosids</taxon>
        <taxon>fabids</taxon>
        <taxon>Rosales</taxon>
        <taxon>Rhamnaceae</taxon>
        <taxon>rhamnoid group</taxon>
        <taxon>Rhamneae</taxon>
        <taxon>Rhamnella</taxon>
    </lineage>
</organism>
<dbReference type="GO" id="GO:0005685">
    <property type="term" value="C:U1 snRNP"/>
    <property type="evidence" value="ECO:0007669"/>
    <property type="project" value="TreeGrafter"/>
</dbReference>
<dbReference type="EMBL" id="VOIH02000008">
    <property type="protein sequence ID" value="KAF3440805.1"/>
    <property type="molecule type" value="Genomic_DNA"/>
</dbReference>
<dbReference type="GO" id="GO:0030619">
    <property type="term" value="F:U1 snRNA binding"/>
    <property type="evidence" value="ECO:0007669"/>
    <property type="project" value="TreeGrafter"/>
</dbReference>
<protein>
    <recommendedName>
        <fullName evidence="6">U1 small nuclear ribonucleoprotein of 70kDa N-terminal domain-containing protein</fullName>
    </recommendedName>
</protein>
<evidence type="ECO:0000313" key="8">
    <source>
        <dbReference type="Proteomes" id="UP000796880"/>
    </source>
</evidence>
<dbReference type="PANTHER" id="PTHR13952">
    <property type="entry name" value="U1 SMALL NUCLEAR RIBONUCLEOPROTEIN 70 KD"/>
    <property type="match status" value="1"/>
</dbReference>
<dbReference type="GO" id="GO:0003729">
    <property type="term" value="F:mRNA binding"/>
    <property type="evidence" value="ECO:0007669"/>
    <property type="project" value="TreeGrafter"/>
</dbReference>
<dbReference type="InterPro" id="IPR035979">
    <property type="entry name" value="RBD_domain_sf"/>
</dbReference>
<dbReference type="PROSITE" id="PS51257">
    <property type="entry name" value="PROKAR_LIPOPROTEIN"/>
    <property type="match status" value="1"/>
</dbReference>
<reference evidence="7" key="1">
    <citation type="submission" date="2020-03" db="EMBL/GenBank/DDBJ databases">
        <title>A high-quality chromosome-level genome assembly of a woody plant with both climbing and erect habits, Rhamnella rubrinervis.</title>
        <authorList>
            <person name="Lu Z."/>
            <person name="Yang Y."/>
            <person name="Zhu X."/>
            <person name="Sun Y."/>
        </authorList>
    </citation>
    <scope>NUCLEOTIDE SEQUENCE</scope>
    <source>
        <strain evidence="7">BYM</strain>
        <tissue evidence="7">Leaf</tissue>
    </source>
</reference>
<dbReference type="InterPro" id="IPR051183">
    <property type="entry name" value="U1_U11-U12_snRNP_70-35kDa"/>
</dbReference>
<evidence type="ECO:0000259" key="6">
    <source>
        <dbReference type="Pfam" id="PF12220"/>
    </source>
</evidence>
<dbReference type="Proteomes" id="UP000796880">
    <property type="component" value="Unassembled WGS sequence"/>
</dbReference>
<evidence type="ECO:0000256" key="4">
    <source>
        <dbReference type="ARBA" id="ARBA00023274"/>
    </source>
</evidence>
<dbReference type="SUPFAM" id="SSF54928">
    <property type="entry name" value="RNA-binding domain, RBD"/>
    <property type="match status" value="1"/>
</dbReference>
<evidence type="ECO:0000256" key="1">
    <source>
        <dbReference type="ARBA" id="ARBA00004123"/>
    </source>
</evidence>
<dbReference type="InterPro" id="IPR022023">
    <property type="entry name" value="U1snRNP70_N"/>
</dbReference>
<evidence type="ECO:0000313" key="7">
    <source>
        <dbReference type="EMBL" id="KAF3440805.1"/>
    </source>
</evidence>
<feature type="domain" description="U1 small nuclear ribonucleoprotein of 70kDa N-terminal" evidence="6">
    <location>
        <begin position="58"/>
        <end position="106"/>
    </location>
</feature>
<proteinExistence type="predicted"/>
<sequence>MPPKPTPSRRRRSSPALPPPVITSLAAAGSCLYPVPPHPNSASLISFVLSSSPSHLTGLTSNLLKLFEPRPPLEFKPPPEKRKCPPLTGIAQFVSKFARKDPEYALPVQKGETPIRYSLELIITGLATICSLQFNDPNNDPNIFGDPYKTLFVARLNYETAKSRIKREFDVYGPVKRGYQINRLSECPAAYKQADGRKIEGRRVLVDVERGGQRRSVEPRVREDWHGDREKSRERGREWEREREKSRDLERFRSHEKSRDRDHREEKHQRDRDRNKGEIERKENGA</sequence>